<organism evidence="3 4">
    <name type="scientific">Entamoeba nuttalli</name>
    <dbReference type="NCBI Taxonomy" id="412467"/>
    <lineage>
        <taxon>Eukaryota</taxon>
        <taxon>Amoebozoa</taxon>
        <taxon>Evosea</taxon>
        <taxon>Archamoebae</taxon>
        <taxon>Mastigamoebida</taxon>
        <taxon>Entamoebidae</taxon>
        <taxon>Entamoeba</taxon>
    </lineage>
</organism>
<evidence type="ECO:0000313" key="3">
    <source>
        <dbReference type="EMBL" id="GAB1221389.1"/>
    </source>
</evidence>
<sequence length="317" mass="35988">MTEFKTTFNLFSKVKQTCGKGDKRIAKPRTRVETSSETSEQITTNKSASAMANLLKTLPDWSVATRKIIDTTNIETFPIAGDLPRLLKHLTVYEIHNGDFYSVFPTQGIVTEHIVDYSVSNAGAAINAGDCLKILQTVCMIFESDELAQHLGNEWNAIMDNSCDLSVQKTFLMRILKKVFIEEKSDGESPIIMFLKAINQKIIGPATMRVRCQCGSLIIKDAQPMVWEVAVIIMEDKTIISHYRRQETSSKKPEEYFRFLWELRMVFNRDLTQLESLVMGVTEIEFDDITLDSVRDRVSSALEPMKSQDCFIGNMDD</sequence>
<reference evidence="3 4" key="1">
    <citation type="journal article" date="2019" name="PLoS Negl. Trop. Dis.">
        <title>Whole genome sequencing of Entamoeba nuttalli reveals mammalian host-related molecular signatures and a novel octapeptide-repeat surface protein.</title>
        <authorList>
            <person name="Tanaka M."/>
            <person name="Makiuchi T."/>
            <person name="Komiyama T."/>
            <person name="Shiina T."/>
            <person name="Osaki K."/>
            <person name="Tachibana H."/>
        </authorList>
    </citation>
    <scope>NUCLEOTIDE SEQUENCE [LARGE SCALE GENOMIC DNA]</scope>
    <source>
        <strain evidence="3 4">P19-061405</strain>
    </source>
</reference>
<comment type="caution">
    <text evidence="3">The sequence shown here is derived from an EMBL/GenBank/DDBJ whole genome shotgun (WGS) entry which is preliminary data.</text>
</comment>
<dbReference type="InterPro" id="IPR056651">
    <property type="entry name" value="GlfB-like_C"/>
</dbReference>
<dbReference type="Proteomes" id="UP001628156">
    <property type="component" value="Unassembled WGS sequence"/>
</dbReference>
<proteinExistence type="predicted"/>
<evidence type="ECO:0000256" key="1">
    <source>
        <dbReference type="SAM" id="MobiDB-lite"/>
    </source>
</evidence>
<dbReference type="PANTHER" id="PTHR36127">
    <property type="entry name" value="EXPRESSED PROTEIN"/>
    <property type="match status" value="1"/>
</dbReference>
<gene>
    <name evidence="3" type="ORF">ENUP19_0080G0027</name>
</gene>
<accession>A0ABQ0DEU1</accession>
<evidence type="ECO:0000313" key="4">
    <source>
        <dbReference type="Proteomes" id="UP001628156"/>
    </source>
</evidence>
<feature type="region of interest" description="Disordered" evidence="1">
    <location>
        <begin position="22"/>
        <end position="43"/>
    </location>
</feature>
<protein>
    <recommendedName>
        <fullName evidence="2">Ras guanine nucleotide exchange factor glfB-like C-terminal domain-containing protein</fullName>
    </recommendedName>
</protein>
<name>A0ABQ0DEU1_9EUKA</name>
<feature type="domain" description="Ras guanine nucleotide exchange factor glfB-like C-terminal" evidence="2">
    <location>
        <begin position="73"/>
        <end position="299"/>
    </location>
</feature>
<feature type="compositionally biased region" description="Basic and acidic residues" evidence="1">
    <location>
        <begin position="22"/>
        <end position="34"/>
    </location>
</feature>
<dbReference type="PANTHER" id="PTHR36127:SF1">
    <property type="entry name" value="COMM DOMAIN-CONTAINING PROTEIN"/>
    <property type="match status" value="1"/>
</dbReference>
<dbReference type="EMBL" id="BAAFRS010000080">
    <property type="protein sequence ID" value="GAB1221389.1"/>
    <property type="molecule type" value="Genomic_DNA"/>
</dbReference>
<evidence type="ECO:0000259" key="2">
    <source>
        <dbReference type="Pfam" id="PF24929"/>
    </source>
</evidence>
<keyword evidence="4" id="KW-1185">Reference proteome</keyword>
<dbReference type="Pfam" id="PF24929">
    <property type="entry name" value="GlfB_C"/>
    <property type="match status" value="1"/>
</dbReference>